<dbReference type="AlphaFoldDB" id="A0A0A9EA73"/>
<protein>
    <submittedName>
        <fullName evidence="1">Uncharacterized protein</fullName>
    </submittedName>
</protein>
<reference evidence="1" key="2">
    <citation type="journal article" date="2015" name="Data Brief">
        <title>Shoot transcriptome of the giant reed, Arundo donax.</title>
        <authorList>
            <person name="Barrero R.A."/>
            <person name="Guerrero F.D."/>
            <person name="Moolhuijzen P."/>
            <person name="Goolsby J.A."/>
            <person name="Tidwell J."/>
            <person name="Bellgard S.E."/>
            <person name="Bellgard M.I."/>
        </authorList>
    </citation>
    <scope>NUCLEOTIDE SEQUENCE</scope>
    <source>
        <tissue evidence="1">Shoot tissue taken approximately 20 cm above the soil surface</tissue>
    </source>
</reference>
<reference evidence="1" key="1">
    <citation type="submission" date="2014-09" db="EMBL/GenBank/DDBJ databases">
        <authorList>
            <person name="Magalhaes I.L.F."/>
            <person name="Oliveira U."/>
            <person name="Santos F.R."/>
            <person name="Vidigal T.H.D.A."/>
            <person name="Brescovit A.D."/>
            <person name="Santos A.J."/>
        </authorList>
    </citation>
    <scope>NUCLEOTIDE SEQUENCE</scope>
    <source>
        <tissue evidence="1">Shoot tissue taken approximately 20 cm above the soil surface</tissue>
    </source>
</reference>
<accession>A0A0A9EA73</accession>
<sequence>MSFRLLIFPLSFDPLDFWFIFRIFRILVLRAIPK</sequence>
<organism evidence="1">
    <name type="scientific">Arundo donax</name>
    <name type="common">Giant reed</name>
    <name type="synonym">Donax arundinaceus</name>
    <dbReference type="NCBI Taxonomy" id="35708"/>
    <lineage>
        <taxon>Eukaryota</taxon>
        <taxon>Viridiplantae</taxon>
        <taxon>Streptophyta</taxon>
        <taxon>Embryophyta</taxon>
        <taxon>Tracheophyta</taxon>
        <taxon>Spermatophyta</taxon>
        <taxon>Magnoliopsida</taxon>
        <taxon>Liliopsida</taxon>
        <taxon>Poales</taxon>
        <taxon>Poaceae</taxon>
        <taxon>PACMAD clade</taxon>
        <taxon>Arundinoideae</taxon>
        <taxon>Arundineae</taxon>
        <taxon>Arundo</taxon>
    </lineage>
</organism>
<proteinExistence type="predicted"/>
<name>A0A0A9EA73_ARUDO</name>
<evidence type="ECO:0000313" key="1">
    <source>
        <dbReference type="EMBL" id="JAD96951.1"/>
    </source>
</evidence>
<dbReference type="EMBL" id="GBRH01200944">
    <property type="protein sequence ID" value="JAD96951.1"/>
    <property type="molecule type" value="Transcribed_RNA"/>
</dbReference>